<sequence>MDCNSNYQLSNLNMKDQLLIYNIYQDHNHFFYIHYNDYDLLPRHIQEYSHLNNYLNNYMNNYKNHHHNKMDYFYYNLLHYIHHFHFV</sequence>
<gene>
    <name evidence="1" type="ORF">BCR32DRAFT_328813</name>
</gene>
<reference evidence="1 2" key="1">
    <citation type="submission" date="2016-08" db="EMBL/GenBank/DDBJ databases">
        <title>A Parts List for Fungal Cellulosomes Revealed by Comparative Genomics.</title>
        <authorList>
            <consortium name="DOE Joint Genome Institute"/>
            <person name="Haitjema C.H."/>
            <person name="Gilmore S.P."/>
            <person name="Henske J.K."/>
            <person name="Solomon K.V."/>
            <person name="De Groot R."/>
            <person name="Kuo A."/>
            <person name="Mondo S.J."/>
            <person name="Salamov A.A."/>
            <person name="Labutti K."/>
            <person name="Zhao Z."/>
            <person name="Chiniquy J."/>
            <person name="Barry K."/>
            <person name="Brewer H.M."/>
            <person name="Purvine S.O."/>
            <person name="Wright A.T."/>
            <person name="Boxma B."/>
            <person name="Van Alen T."/>
            <person name="Hackstein J.H."/>
            <person name="Baker S.E."/>
            <person name="Grigoriev I.V."/>
            <person name="O'Malley M.A."/>
        </authorList>
    </citation>
    <scope>NUCLEOTIDE SEQUENCE [LARGE SCALE GENOMIC DNA]</scope>
    <source>
        <strain evidence="1 2">S4</strain>
    </source>
</reference>
<name>A0A1Y1WWD9_9FUNG</name>
<evidence type="ECO:0000313" key="2">
    <source>
        <dbReference type="Proteomes" id="UP000193944"/>
    </source>
</evidence>
<accession>A0A1Y1WWD9</accession>
<dbReference type="AlphaFoldDB" id="A0A1Y1WWD9"/>
<protein>
    <submittedName>
        <fullName evidence="1">Uncharacterized protein</fullName>
    </submittedName>
</protein>
<keyword evidence="2" id="KW-1185">Reference proteome</keyword>
<evidence type="ECO:0000313" key="1">
    <source>
        <dbReference type="EMBL" id="ORX77715.1"/>
    </source>
</evidence>
<proteinExistence type="predicted"/>
<dbReference type="Proteomes" id="UP000193944">
    <property type="component" value="Unassembled WGS sequence"/>
</dbReference>
<dbReference type="EMBL" id="MCFG01000237">
    <property type="protein sequence ID" value="ORX77715.1"/>
    <property type="molecule type" value="Genomic_DNA"/>
</dbReference>
<reference evidence="1 2" key="2">
    <citation type="submission" date="2016-08" db="EMBL/GenBank/DDBJ databases">
        <title>Pervasive Adenine N6-methylation of Active Genes in Fungi.</title>
        <authorList>
            <consortium name="DOE Joint Genome Institute"/>
            <person name="Mondo S.J."/>
            <person name="Dannebaum R.O."/>
            <person name="Kuo R.C."/>
            <person name="Labutti K."/>
            <person name="Haridas S."/>
            <person name="Kuo A."/>
            <person name="Salamov A."/>
            <person name="Ahrendt S.R."/>
            <person name="Lipzen A."/>
            <person name="Sullivan W."/>
            <person name="Andreopoulos W.B."/>
            <person name="Clum A."/>
            <person name="Lindquist E."/>
            <person name="Daum C."/>
            <person name="Ramamoorthy G.K."/>
            <person name="Gryganskyi A."/>
            <person name="Culley D."/>
            <person name="Magnuson J.K."/>
            <person name="James T.Y."/>
            <person name="O'Malley M.A."/>
            <person name="Stajich J.E."/>
            <person name="Spatafora J.W."/>
            <person name="Visel A."/>
            <person name="Grigoriev I.V."/>
        </authorList>
    </citation>
    <scope>NUCLEOTIDE SEQUENCE [LARGE SCALE GENOMIC DNA]</scope>
    <source>
        <strain evidence="1 2">S4</strain>
    </source>
</reference>
<organism evidence="1 2">
    <name type="scientific">Anaeromyces robustus</name>
    <dbReference type="NCBI Taxonomy" id="1754192"/>
    <lineage>
        <taxon>Eukaryota</taxon>
        <taxon>Fungi</taxon>
        <taxon>Fungi incertae sedis</taxon>
        <taxon>Chytridiomycota</taxon>
        <taxon>Chytridiomycota incertae sedis</taxon>
        <taxon>Neocallimastigomycetes</taxon>
        <taxon>Neocallimastigales</taxon>
        <taxon>Neocallimastigaceae</taxon>
        <taxon>Anaeromyces</taxon>
    </lineage>
</organism>
<comment type="caution">
    <text evidence="1">The sequence shown here is derived from an EMBL/GenBank/DDBJ whole genome shotgun (WGS) entry which is preliminary data.</text>
</comment>